<keyword evidence="2" id="KW-1185">Reference proteome</keyword>
<accession>A0A5C4T264</accession>
<organism evidence="1 2">
    <name type="scientific">Paenibacillus hemerocallicola</name>
    <dbReference type="NCBI Taxonomy" id="1172614"/>
    <lineage>
        <taxon>Bacteria</taxon>
        <taxon>Bacillati</taxon>
        <taxon>Bacillota</taxon>
        <taxon>Bacilli</taxon>
        <taxon>Bacillales</taxon>
        <taxon>Paenibacillaceae</taxon>
        <taxon>Paenibacillus</taxon>
    </lineage>
</organism>
<evidence type="ECO:0000313" key="2">
    <source>
        <dbReference type="Proteomes" id="UP000307943"/>
    </source>
</evidence>
<dbReference type="Proteomes" id="UP000307943">
    <property type="component" value="Unassembled WGS sequence"/>
</dbReference>
<dbReference type="RefSeq" id="WP_139605533.1">
    <property type="nucleotide sequence ID" value="NZ_VDCQ01000050.1"/>
</dbReference>
<reference evidence="1 2" key="1">
    <citation type="submission" date="2019-05" db="EMBL/GenBank/DDBJ databases">
        <title>We sequenced the genome of Paenibacillus hemerocallicola KCTC 33185 for further insight into its adaptation and study the phylogeny of Paenibacillus.</title>
        <authorList>
            <person name="Narsing Rao M.P."/>
        </authorList>
    </citation>
    <scope>NUCLEOTIDE SEQUENCE [LARGE SCALE GENOMIC DNA]</scope>
    <source>
        <strain evidence="1 2">KCTC 33185</strain>
    </source>
</reference>
<gene>
    <name evidence="1" type="ORF">FE784_27865</name>
</gene>
<dbReference type="EMBL" id="VDCQ01000050">
    <property type="protein sequence ID" value="TNJ62976.1"/>
    <property type="molecule type" value="Genomic_DNA"/>
</dbReference>
<dbReference type="AlphaFoldDB" id="A0A5C4T264"/>
<evidence type="ECO:0000313" key="1">
    <source>
        <dbReference type="EMBL" id="TNJ62976.1"/>
    </source>
</evidence>
<comment type="caution">
    <text evidence="1">The sequence shown here is derived from an EMBL/GenBank/DDBJ whole genome shotgun (WGS) entry which is preliminary data.</text>
</comment>
<name>A0A5C4T264_9BACL</name>
<protein>
    <submittedName>
        <fullName evidence="1">Uncharacterized protein</fullName>
    </submittedName>
</protein>
<proteinExistence type="predicted"/>
<sequence>MQMEQGKNADQAVVVWENCAGAANGAGGDKQQANVVTFRPGAKVSAEEGEPAVVSRSMPGRSGESGTVIYVGSGFWARSAGSGSASASPRMAA</sequence>